<evidence type="ECO:0000256" key="1">
    <source>
        <dbReference type="ARBA" id="ARBA00044755"/>
    </source>
</evidence>
<organism evidence="2 3">
    <name type="scientific">Shimazuella alba</name>
    <dbReference type="NCBI Taxonomy" id="2690964"/>
    <lineage>
        <taxon>Bacteria</taxon>
        <taxon>Bacillati</taxon>
        <taxon>Bacillota</taxon>
        <taxon>Bacilli</taxon>
        <taxon>Bacillales</taxon>
        <taxon>Thermoactinomycetaceae</taxon>
        <taxon>Shimazuella</taxon>
    </lineage>
</organism>
<dbReference type="PANTHER" id="PTHR35024:SF4">
    <property type="entry name" value="POLYMER-FORMING CYTOSKELETAL PROTEIN"/>
    <property type="match status" value="1"/>
</dbReference>
<sequence length="240" mass="26175">MNNLVLMGHGSASGGVYDRVRINGDATITGDIECVELICNGRVKVAGNLKAKSIRINGDGTFEGQVNADRLKVYGQTTVGVSLVMKTASIYGELKIKGNATFDSLNLKGGLQVAGDCEAEDFKIRGAFTIKGLLNIGTADIVPYADCKAPEIGGEKIMVRKFNRPFGLTKWFKFLSSYEAEVVTDMMEGDDLDIETANIKVVRGNRVKLGQSAAIDRVEYRDHFEKHEQSFVKEEVKVTA</sequence>
<dbReference type="PANTHER" id="PTHR35024">
    <property type="entry name" value="HYPOTHETICAL CYTOSOLIC PROTEIN"/>
    <property type="match status" value="1"/>
</dbReference>
<keyword evidence="3" id="KW-1185">Reference proteome</keyword>
<evidence type="ECO:0000313" key="3">
    <source>
        <dbReference type="Proteomes" id="UP000430692"/>
    </source>
</evidence>
<dbReference type="RefSeq" id="WP_160802687.1">
    <property type="nucleotide sequence ID" value="NZ_WUUL01000013.1"/>
</dbReference>
<reference evidence="2 3" key="1">
    <citation type="submission" date="2019-12" db="EMBL/GenBank/DDBJ databases">
        <title>Whole-genome analyses of novel actinobacteria.</title>
        <authorList>
            <person name="Sahin N."/>
            <person name="Saygin H."/>
        </authorList>
    </citation>
    <scope>NUCLEOTIDE SEQUENCE [LARGE SCALE GENOMIC DNA]</scope>
    <source>
        <strain evidence="2 3">KC615</strain>
    </source>
</reference>
<proteinExistence type="inferred from homology"/>
<gene>
    <name evidence="2" type="ORF">GSM42_16765</name>
</gene>
<accession>A0A6I4VUT6</accession>
<protein>
    <recommendedName>
        <fullName evidence="4">Polymer-forming cytoskeletal protein</fullName>
    </recommendedName>
</protein>
<dbReference type="InterPro" id="IPR007607">
    <property type="entry name" value="BacA/B"/>
</dbReference>
<dbReference type="EMBL" id="WUUL01000013">
    <property type="protein sequence ID" value="MXQ55337.1"/>
    <property type="molecule type" value="Genomic_DNA"/>
</dbReference>
<comment type="similarity">
    <text evidence="1">Belongs to the bactofilin family.</text>
</comment>
<comment type="caution">
    <text evidence="2">The sequence shown here is derived from an EMBL/GenBank/DDBJ whole genome shotgun (WGS) entry which is preliminary data.</text>
</comment>
<dbReference type="Proteomes" id="UP000430692">
    <property type="component" value="Unassembled WGS sequence"/>
</dbReference>
<dbReference type="Pfam" id="PF04519">
    <property type="entry name" value="Bactofilin"/>
    <property type="match status" value="1"/>
</dbReference>
<dbReference type="AlphaFoldDB" id="A0A6I4VUT6"/>
<name>A0A6I4VUT6_9BACL</name>
<evidence type="ECO:0008006" key="4">
    <source>
        <dbReference type="Google" id="ProtNLM"/>
    </source>
</evidence>
<evidence type="ECO:0000313" key="2">
    <source>
        <dbReference type="EMBL" id="MXQ55337.1"/>
    </source>
</evidence>